<dbReference type="Proteomes" id="UP000823485">
    <property type="component" value="Unassembled WGS sequence"/>
</dbReference>
<gene>
    <name evidence="3" type="ORF">JOC94_001838</name>
</gene>
<keyword evidence="4" id="KW-1185">Reference proteome</keyword>
<comment type="caution">
    <text evidence="3">The sequence shown here is derived from an EMBL/GenBank/DDBJ whole genome shotgun (WGS) entry which is preliminary data.</text>
</comment>
<dbReference type="EC" id="3.4.13.9" evidence="3"/>
<keyword evidence="3" id="KW-0224">Dipeptidase</keyword>
<dbReference type="InterPro" id="IPR036005">
    <property type="entry name" value="Creatinase/aminopeptidase-like"/>
</dbReference>
<evidence type="ECO:0000313" key="4">
    <source>
        <dbReference type="Proteomes" id="UP000823485"/>
    </source>
</evidence>
<accession>A0ABS2R5D8</accession>
<feature type="domain" description="Peptidase M24" evidence="1">
    <location>
        <begin position="151"/>
        <end position="359"/>
    </location>
</feature>
<proteinExistence type="predicted"/>
<dbReference type="Pfam" id="PF00557">
    <property type="entry name" value="Peptidase_M24"/>
    <property type="match status" value="1"/>
</dbReference>
<name>A0ABS2R5D8_9BACI</name>
<organism evidence="3 4">
    <name type="scientific">Siminovitchia thermophila</name>
    <dbReference type="NCBI Taxonomy" id="1245522"/>
    <lineage>
        <taxon>Bacteria</taxon>
        <taxon>Bacillati</taxon>
        <taxon>Bacillota</taxon>
        <taxon>Bacilli</taxon>
        <taxon>Bacillales</taxon>
        <taxon>Bacillaceae</taxon>
        <taxon>Siminovitchia</taxon>
    </lineage>
</organism>
<dbReference type="GO" id="GO:0102009">
    <property type="term" value="F:proline dipeptidase activity"/>
    <property type="evidence" value="ECO:0007669"/>
    <property type="project" value="UniProtKB-EC"/>
</dbReference>
<dbReference type="SUPFAM" id="SSF53092">
    <property type="entry name" value="Creatinase/prolidase N-terminal domain"/>
    <property type="match status" value="1"/>
</dbReference>
<dbReference type="InterPro" id="IPR029149">
    <property type="entry name" value="Creatin/AminoP/Spt16_N"/>
</dbReference>
<dbReference type="EMBL" id="JAFBFH010000010">
    <property type="protein sequence ID" value="MBM7714866.1"/>
    <property type="molecule type" value="Genomic_DNA"/>
</dbReference>
<keyword evidence="3" id="KW-0645">Protease</keyword>
<dbReference type="RefSeq" id="WP_205179059.1">
    <property type="nucleotide sequence ID" value="NZ_JAFBFH010000010.1"/>
</dbReference>
<evidence type="ECO:0000259" key="2">
    <source>
        <dbReference type="Pfam" id="PF01321"/>
    </source>
</evidence>
<dbReference type="SUPFAM" id="SSF55920">
    <property type="entry name" value="Creatinase/aminopeptidase"/>
    <property type="match status" value="1"/>
</dbReference>
<dbReference type="InterPro" id="IPR000587">
    <property type="entry name" value="Creatinase_N"/>
</dbReference>
<dbReference type="PANTHER" id="PTHR46112">
    <property type="entry name" value="AMINOPEPTIDASE"/>
    <property type="match status" value="1"/>
</dbReference>
<dbReference type="Gene3D" id="3.40.350.10">
    <property type="entry name" value="Creatinase/prolidase N-terminal domain"/>
    <property type="match status" value="1"/>
</dbReference>
<dbReference type="PANTHER" id="PTHR46112:SF2">
    <property type="entry name" value="XAA-PRO AMINOPEPTIDASE P-RELATED"/>
    <property type="match status" value="1"/>
</dbReference>
<keyword evidence="3" id="KW-0378">Hydrolase</keyword>
<reference evidence="3 4" key="1">
    <citation type="submission" date="2021-01" db="EMBL/GenBank/DDBJ databases">
        <title>Genomic Encyclopedia of Type Strains, Phase IV (KMG-IV): sequencing the most valuable type-strain genomes for metagenomic binning, comparative biology and taxonomic classification.</title>
        <authorList>
            <person name="Goeker M."/>
        </authorList>
    </citation>
    <scope>NUCLEOTIDE SEQUENCE [LARGE SCALE GENOMIC DNA]</scope>
    <source>
        <strain evidence="3 4">DSM 105453</strain>
    </source>
</reference>
<protein>
    <submittedName>
        <fullName evidence="3">Xaa-Pro dipeptidase</fullName>
        <ecNumber evidence="3">3.4.13.9</ecNumber>
    </submittedName>
</protein>
<evidence type="ECO:0000313" key="3">
    <source>
        <dbReference type="EMBL" id="MBM7714866.1"/>
    </source>
</evidence>
<dbReference type="InterPro" id="IPR050659">
    <property type="entry name" value="Peptidase_M24B"/>
</dbReference>
<dbReference type="InterPro" id="IPR000994">
    <property type="entry name" value="Pept_M24"/>
</dbReference>
<sequence length="378" mass="42573">MNIDHRLNELRTFMNEQGLAACVISNPDHQYYLSSFKAILYSRPILFVLDEKSTSLIVPALEEVHAKEEAKIDRILTYYEHPEKAKEGIHPYQHLEKLLVPYSTGSKIGIDMSATSACLAEWIRKLGFTLVDVGQKIVEMRYIKDEEELKLIEEAGRLANLAVDQSLKACREGITEIEMDAAGNEALFKETAKKHPNSTLDLFAMSPSGIERTIMPHVFSNTRKLRKGDVIIHSRQVALNGYRAELERTVVLGELTKEQRRGFEAAKLAQQASIDFIKPGVTAAEVDEVSRNVLREAGFGQYAIHRAGHGIGISAHEEPSLRFDNDLMLKKGMVFTIEPGIFIPGIGGFRHSDTLILTENGHRLITEYPRELEDLTYR</sequence>
<evidence type="ECO:0000259" key="1">
    <source>
        <dbReference type="Pfam" id="PF00557"/>
    </source>
</evidence>
<dbReference type="Gene3D" id="3.90.230.10">
    <property type="entry name" value="Creatinase/methionine aminopeptidase superfamily"/>
    <property type="match status" value="1"/>
</dbReference>
<dbReference type="Pfam" id="PF01321">
    <property type="entry name" value="Creatinase_N"/>
    <property type="match status" value="1"/>
</dbReference>
<feature type="domain" description="Creatinase N-terminal" evidence="2">
    <location>
        <begin position="6"/>
        <end position="143"/>
    </location>
</feature>